<evidence type="ECO:0000256" key="7">
    <source>
        <dbReference type="ARBA" id="ARBA00023136"/>
    </source>
</evidence>
<dbReference type="PANTHER" id="PTHR33989">
    <property type="match status" value="1"/>
</dbReference>
<dbReference type="STRING" id="319653.SAMN04487973_105119"/>
<accession>A0A0R2K0U7</accession>
<sequence length="422" mass="47059">MTSQLIKITKKLYKQNFYQAILSALWLIFPLEFVAVTFHIIYEICFHRNGILEVILNLHTNLPGFYVISYLLKSTNDLTFITISLLLAFFTAENLFELRSKLSHEHLAGITSLFIYFLLIVETAPSLDFPQITEVAGNLLIPIVIGLLTGYGYSLLAKNSHIKLTVSYWATNRLIIIFSLLIVLIGAISFIVYQTQLFPNYLSQQLQNLIQVGNRPSFWKIILATFLSNIGHFFGVINDFTTTIGNHFSSGTVNLAYLADHHNLWKIPYPITLHSLYDSYGALGGNGMLLALAGTILMRVKNQRARLVAGLSFTQTLFDQGEALMIGIPILFNPLFLIPFLVAPIVSMSIGYLAIVVHLVPASAYVIPYATPSILRAFLGTNGNFGALFISLLSLVISGLIYYPFVSLIDQLTAKKEDDPHA</sequence>
<feature type="transmembrane region" description="Helical" evidence="8">
    <location>
        <begin position="321"/>
        <end position="343"/>
    </location>
</feature>
<feature type="transmembrane region" description="Helical" evidence="8">
    <location>
        <begin position="168"/>
        <end position="193"/>
    </location>
</feature>
<reference evidence="10 12" key="1">
    <citation type="journal article" date="2015" name="Genome Announc.">
        <title>Expanding the biotechnology potential of lactobacilli through comparative genomics of 213 strains and associated genera.</title>
        <authorList>
            <person name="Sun Z."/>
            <person name="Harris H.M."/>
            <person name="McCann A."/>
            <person name="Guo C."/>
            <person name="Argimon S."/>
            <person name="Zhang W."/>
            <person name="Yang X."/>
            <person name="Jeffery I.B."/>
            <person name="Cooney J.C."/>
            <person name="Kagawa T.F."/>
            <person name="Liu W."/>
            <person name="Song Y."/>
            <person name="Salvetti E."/>
            <person name="Wrobel A."/>
            <person name="Rasinkangas P."/>
            <person name="Parkhill J."/>
            <person name="Rea M.C."/>
            <person name="O'Sullivan O."/>
            <person name="Ritari J."/>
            <person name="Douillard F.P."/>
            <person name="Paul Ross R."/>
            <person name="Yang R."/>
            <person name="Briner A.E."/>
            <person name="Felis G.E."/>
            <person name="de Vos W.M."/>
            <person name="Barrangou R."/>
            <person name="Klaenhammer T.R."/>
            <person name="Caufield P.W."/>
            <person name="Cui Y."/>
            <person name="Zhang H."/>
            <person name="O'Toole P.W."/>
        </authorList>
    </citation>
    <scope>NUCLEOTIDE SEQUENCE [LARGE SCALE GENOMIC DNA]</scope>
    <source>
        <strain evidence="10 12">DSM 22301</strain>
    </source>
</reference>
<evidence type="ECO:0000256" key="5">
    <source>
        <dbReference type="ARBA" id="ARBA00022692"/>
    </source>
</evidence>
<evidence type="ECO:0000256" key="3">
    <source>
        <dbReference type="ARBA" id="ARBA00022475"/>
    </source>
</evidence>
<dbReference type="PANTHER" id="PTHR33989:SF4">
    <property type="entry name" value="PTS SYSTEM N,N'-DIACETYLCHITOBIOSE-SPECIFIC EIIC COMPONENT"/>
    <property type="match status" value="1"/>
</dbReference>
<dbReference type="GeneID" id="76043045"/>
<comment type="caution">
    <text evidence="10">The sequence shown here is derived from an EMBL/GenBank/DDBJ whole genome shotgun (WGS) entry which is preliminary data.</text>
</comment>
<keyword evidence="5 8" id="KW-0812">Transmembrane</keyword>
<dbReference type="InterPro" id="IPR004501">
    <property type="entry name" value="PTS_EIIC_3"/>
</dbReference>
<gene>
    <name evidence="10" type="ORF">IV87_GL001606</name>
    <name evidence="11" type="ORF">SAMN04487973_105119</name>
</gene>
<protein>
    <submittedName>
        <fullName evidence="10">Cellobiose-specific PTS system IIC component</fullName>
    </submittedName>
    <submittedName>
        <fullName evidence="11">PTS system, cellobiose-specific IIC component</fullName>
    </submittedName>
</protein>
<feature type="transmembrane region" description="Helical" evidence="8">
    <location>
        <begin position="349"/>
        <end position="371"/>
    </location>
</feature>
<evidence type="ECO:0000313" key="12">
    <source>
        <dbReference type="Proteomes" id="UP000051749"/>
    </source>
</evidence>
<feature type="domain" description="PTS EIIC type-3" evidence="9">
    <location>
        <begin position="1"/>
        <end position="405"/>
    </location>
</feature>
<evidence type="ECO:0000313" key="10">
    <source>
        <dbReference type="EMBL" id="KRN83167.1"/>
    </source>
</evidence>
<dbReference type="PATRIC" id="fig|319653.3.peg.1630"/>
<comment type="subcellular location">
    <subcellularLocation>
        <location evidence="1">Cell membrane</location>
        <topology evidence="1">Multi-pass membrane protein</topology>
    </subcellularLocation>
</comment>
<evidence type="ECO:0000256" key="2">
    <source>
        <dbReference type="ARBA" id="ARBA00022448"/>
    </source>
</evidence>
<dbReference type="GO" id="GO:0009401">
    <property type="term" value="P:phosphoenolpyruvate-dependent sugar phosphotransferase system"/>
    <property type="evidence" value="ECO:0007669"/>
    <property type="project" value="InterPro"/>
</dbReference>
<keyword evidence="6 8" id="KW-1133">Transmembrane helix</keyword>
<evidence type="ECO:0000256" key="1">
    <source>
        <dbReference type="ARBA" id="ARBA00004651"/>
    </source>
</evidence>
<keyword evidence="4" id="KW-0762">Sugar transport</keyword>
<dbReference type="RefSeq" id="WP_057805393.1">
    <property type="nucleotide sequence ID" value="NZ_BJYP01000027.1"/>
</dbReference>
<dbReference type="OrthoDB" id="1651152at2"/>
<keyword evidence="2" id="KW-0813">Transport</keyword>
<dbReference type="PROSITE" id="PS51105">
    <property type="entry name" value="PTS_EIIC_TYPE_3"/>
    <property type="match status" value="1"/>
</dbReference>
<dbReference type="AlphaFoldDB" id="A0A0R2K0U7"/>
<keyword evidence="7 8" id="KW-0472">Membrane</keyword>
<dbReference type="InterPro" id="IPR003352">
    <property type="entry name" value="PTS_EIIC"/>
</dbReference>
<dbReference type="Pfam" id="PF02378">
    <property type="entry name" value="PTS_EIIC"/>
    <property type="match status" value="1"/>
</dbReference>
<dbReference type="GO" id="GO:0005886">
    <property type="term" value="C:plasma membrane"/>
    <property type="evidence" value="ECO:0007669"/>
    <property type="project" value="UniProtKB-SubCell"/>
</dbReference>
<feature type="transmembrane region" description="Helical" evidence="8">
    <location>
        <begin position="280"/>
        <end position="300"/>
    </location>
</feature>
<dbReference type="Proteomes" id="UP000051749">
    <property type="component" value="Unassembled WGS sequence"/>
</dbReference>
<keyword evidence="3" id="KW-1003">Cell membrane</keyword>
<reference evidence="11 13" key="2">
    <citation type="submission" date="2016-10" db="EMBL/GenBank/DDBJ databases">
        <authorList>
            <person name="Varghese N."/>
            <person name="Submissions S."/>
        </authorList>
    </citation>
    <scope>NUCLEOTIDE SEQUENCE [LARGE SCALE GENOMIC DNA]</scope>
    <source>
        <strain evidence="11 13">CGMCC 1.3889</strain>
    </source>
</reference>
<evidence type="ECO:0000256" key="8">
    <source>
        <dbReference type="SAM" id="Phobius"/>
    </source>
</evidence>
<evidence type="ECO:0000259" key="9">
    <source>
        <dbReference type="PROSITE" id="PS51105"/>
    </source>
</evidence>
<dbReference type="Proteomes" id="UP000182818">
    <property type="component" value="Unassembled WGS sequence"/>
</dbReference>
<evidence type="ECO:0000313" key="11">
    <source>
        <dbReference type="EMBL" id="SER38285.1"/>
    </source>
</evidence>
<name>A0A0R2K0U7_9LACO</name>
<feature type="transmembrane region" description="Helical" evidence="8">
    <location>
        <begin position="139"/>
        <end position="156"/>
    </location>
</feature>
<proteinExistence type="predicted"/>
<feature type="transmembrane region" description="Helical" evidence="8">
    <location>
        <begin position="20"/>
        <end position="42"/>
    </location>
</feature>
<dbReference type="InterPro" id="IPR051088">
    <property type="entry name" value="PTS_Sugar-EIIC/EIIB"/>
</dbReference>
<feature type="transmembrane region" description="Helical" evidence="8">
    <location>
        <begin position="383"/>
        <end position="405"/>
    </location>
</feature>
<dbReference type="EMBL" id="JQBY01000004">
    <property type="protein sequence ID" value="KRN83167.1"/>
    <property type="molecule type" value="Genomic_DNA"/>
</dbReference>
<feature type="transmembrane region" description="Helical" evidence="8">
    <location>
        <begin position="108"/>
        <end position="127"/>
    </location>
</feature>
<dbReference type="GO" id="GO:0008982">
    <property type="term" value="F:protein-N(PI)-phosphohistidine-sugar phosphotransferase activity"/>
    <property type="evidence" value="ECO:0007669"/>
    <property type="project" value="InterPro"/>
</dbReference>
<evidence type="ECO:0000256" key="4">
    <source>
        <dbReference type="ARBA" id="ARBA00022597"/>
    </source>
</evidence>
<keyword evidence="13" id="KW-1185">Reference proteome</keyword>
<organism evidence="10 12">
    <name type="scientific">Pediococcus ethanolidurans</name>
    <dbReference type="NCBI Taxonomy" id="319653"/>
    <lineage>
        <taxon>Bacteria</taxon>
        <taxon>Bacillati</taxon>
        <taxon>Bacillota</taxon>
        <taxon>Bacilli</taxon>
        <taxon>Lactobacillales</taxon>
        <taxon>Lactobacillaceae</taxon>
        <taxon>Pediococcus</taxon>
    </lineage>
</organism>
<feature type="transmembrane region" description="Helical" evidence="8">
    <location>
        <begin position="78"/>
        <end position="96"/>
    </location>
</feature>
<evidence type="ECO:0000313" key="13">
    <source>
        <dbReference type="Proteomes" id="UP000182818"/>
    </source>
</evidence>
<dbReference type="EMBL" id="FOGK01000005">
    <property type="protein sequence ID" value="SER38285.1"/>
    <property type="molecule type" value="Genomic_DNA"/>
</dbReference>
<evidence type="ECO:0000256" key="6">
    <source>
        <dbReference type="ARBA" id="ARBA00022989"/>
    </source>
</evidence>